<dbReference type="EMBL" id="JAQQXT010000007">
    <property type="protein sequence ID" value="MDC8772472.1"/>
    <property type="molecule type" value="Genomic_DNA"/>
</dbReference>
<dbReference type="CDD" id="cd05483">
    <property type="entry name" value="retropepsin_like_bacteria"/>
    <property type="match status" value="1"/>
</dbReference>
<evidence type="ECO:0000256" key="2">
    <source>
        <dbReference type="SAM" id="Phobius"/>
    </source>
</evidence>
<keyword evidence="2" id="KW-1133">Transmembrane helix</keyword>
<sequence>MNKELPQGLKLLTIWLLILLVVFMGFKAREHQRAQTLITVDGGAITLKRGPDGHFHWPGQVNGVAVEFLVDTGATSTALPQALAEQAGLVAEADVSSHTAAGLARGYRARADIALKGGVQAERLAVTVLPALGAPLLGMDILSKLDFKQQDGALHIQRSPHLRAGRP</sequence>
<dbReference type="InterPro" id="IPR011969">
    <property type="entry name" value="Clan_AA_Asp_peptidase_C"/>
</dbReference>
<evidence type="ECO:0000313" key="5">
    <source>
        <dbReference type="Proteomes" id="UP001221189"/>
    </source>
</evidence>
<name>A0ABT5KGF5_9BURK</name>
<feature type="domain" description="Peptidase A2" evidence="3">
    <location>
        <begin position="66"/>
        <end position="141"/>
    </location>
</feature>
<dbReference type="PROSITE" id="PS50175">
    <property type="entry name" value="ASP_PROT_RETROV"/>
    <property type="match status" value="1"/>
</dbReference>
<proteinExistence type="predicted"/>
<organism evidence="4 5">
    <name type="scientific">Roseateles albus</name>
    <dbReference type="NCBI Taxonomy" id="2987525"/>
    <lineage>
        <taxon>Bacteria</taxon>
        <taxon>Pseudomonadati</taxon>
        <taxon>Pseudomonadota</taxon>
        <taxon>Betaproteobacteria</taxon>
        <taxon>Burkholderiales</taxon>
        <taxon>Sphaerotilaceae</taxon>
        <taxon>Roseateles</taxon>
    </lineage>
</organism>
<dbReference type="SUPFAM" id="SSF50630">
    <property type="entry name" value="Acid proteases"/>
    <property type="match status" value="1"/>
</dbReference>
<evidence type="ECO:0000256" key="1">
    <source>
        <dbReference type="ARBA" id="ARBA00022801"/>
    </source>
</evidence>
<dbReference type="InterPro" id="IPR021109">
    <property type="entry name" value="Peptidase_aspartic_dom_sf"/>
</dbReference>
<keyword evidence="2" id="KW-0472">Membrane</keyword>
<keyword evidence="2" id="KW-0812">Transmembrane</keyword>
<keyword evidence="1" id="KW-0378">Hydrolase</keyword>
<dbReference type="Gene3D" id="2.40.70.10">
    <property type="entry name" value="Acid Proteases"/>
    <property type="match status" value="1"/>
</dbReference>
<dbReference type="PROSITE" id="PS00141">
    <property type="entry name" value="ASP_PROTEASE"/>
    <property type="match status" value="1"/>
</dbReference>
<comment type="caution">
    <text evidence="4">The sequence shown here is derived from an EMBL/GenBank/DDBJ whole genome shotgun (WGS) entry which is preliminary data.</text>
</comment>
<dbReference type="Proteomes" id="UP001221189">
    <property type="component" value="Unassembled WGS sequence"/>
</dbReference>
<dbReference type="NCBIfam" id="TIGR02281">
    <property type="entry name" value="clan_AA_DTGA"/>
    <property type="match status" value="1"/>
</dbReference>
<protein>
    <submittedName>
        <fullName evidence="4">Retropepsin-like aspartic protease</fullName>
    </submittedName>
</protein>
<dbReference type="Pfam" id="PF13975">
    <property type="entry name" value="gag-asp_proteas"/>
    <property type="match status" value="1"/>
</dbReference>
<feature type="transmembrane region" description="Helical" evidence="2">
    <location>
        <begin position="12"/>
        <end position="28"/>
    </location>
</feature>
<keyword evidence="5" id="KW-1185">Reference proteome</keyword>
<dbReference type="InterPro" id="IPR001969">
    <property type="entry name" value="Aspartic_peptidase_AS"/>
</dbReference>
<gene>
    <name evidence="4" type="ORF">PRZ03_12895</name>
</gene>
<dbReference type="InterPro" id="IPR001995">
    <property type="entry name" value="Peptidase_A2_cat"/>
</dbReference>
<accession>A0ABT5KGF5</accession>
<dbReference type="InterPro" id="IPR034122">
    <property type="entry name" value="Retropepsin-like_bacterial"/>
</dbReference>
<evidence type="ECO:0000313" key="4">
    <source>
        <dbReference type="EMBL" id="MDC8772472.1"/>
    </source>
</evidence>
<evidence type="ECO:0000259" key="3">
    <source>
        <dbReference type="PROSITE" id="PS50175"/>
    </source>
</evidence>
<reference evidence="4 5" key="1">
    <citation type="submission" date="2022-10" db="EMBL/GenBank/DDBJ databases">
        <title>Paucibacter sp. hw1 Genome sequencing.</title>
        <authorList>
            <person name="Park S."/>
        </authorList>
    </citation>
    <scope>NUCLEOTIDE SEQUENCE [LARGE SCALE GENOMIC DNA]</scope>
    <source>
        <strain evidence="5">hw1</strain>
    </source>
</reference>
<dbReference type="RefSeq" id="WP_273600658.1">
    <property type="nucleotide sequence ID" value="NZ_JAQQXT010000007.1"/>
</dbReference>